<comment type="caution">
    <text evidence="4">The sequence shown here is derived from an EMBL/GenBank/DDBJ whole genome shotgun (WGS) entry which is preliminary data.</text>
</comment>
<dbReference type="InterPro" id="IPR032876">
    <property type="entry name" value="J_dom"/>
</dbReference>
<accession>A0A840CD92</accession>
<dbReference type="Pfam" id="PF13547">
    <property type="entry name" value="GTA_TIM"/>
    <property type="match status" value="1"/>
</dbReference>
<dbReference type="Pfam" id="PF23666">
    <property type="entry name" value="Rcc01698_C"/>
    <property type="match status" value="1"/>
</dbReference>
<evidence type="ECO:0008006" key="6">
    <source>
        <dbReference type="Google" id="ProtNLM"/>
    </source>
</evidence>
<dbReference type="InterPro" id="IPR056490">
    <property type="entry name" value="Rcc01698_C"/>
</dbReference>
<evidence type="ECO:0000259" key="2">
    <source>
        <dbReference type="Pfam" id="PF13550"/>
    </source>
</evidence>
<evidence type="ECO:0000259" key="3">
    <source>
        <dbReference type="Pfam" id="PF23666"/>
    </source>
</evidence>
<evidence type="ECO:0000259" key="1">
    <source>
        <dbReference type="Pfam" id="PF13547"/>
    </source>
</evidence>
<feature type="domain" description="Rcc01698-like C-terminal" evidence="3">
    <location>
        <begin position="1048"/>
        <end position="1148"/>
    </location>
</feature>
<feature type="domain" description="Tip attachment protein J" evidence="2">
    <location>
        <begin position="795"/>
        <end position="957"/>
    </location>
</feature>
<dbReference type="InterPro" id="IPR017853">
    <property type="entry name" value="GH"/>
</dbReference>
<protein>
    <recommendedName>
        <fullName evidence="6">Host specificity protein</fullName>
    </recommendedName>
</protein>
<dbReference type="EMBL" id="JACIEQ010000002">
    <property type="protein sequence ID" value="MBB4022052.1"/>
    <property type="molecule type" value="Genomic_DNA"/>
</dbReference>
<dbReference type="Proteomes" id="UP000585681">
    <property type="component" value="Unassembled WGS sequence"/>
</dbReference>
<evidence type="ECO:0000313" key="5">
    <source>
        <dbReference type="Proteomes" id="UP000585681"/>
    </source>
</evidence>
<organism evidence="4 5">
    <name type="scientific">Actibacterium naphthalenivorans</name>
    <dbReference type="NCBI Taxonomy" id="1614693"/>
    <lineage>
        <taxon>Bacteria</taxon>
        <taxon>Pseudomonadati</taxon>
        <taxon>Pseudomonadota</taxon>
        <taxon>Alphaproteobacteria</taxon>
        <taxon>Rhodobacterales</taxon>
        <taxon>Roseobacteraceae</taxon>
        <taxon>Actibacterium</taxon>
    </lineage>
</organism>
<dbReference type="RefSeq" id="WP_054538744.1">
    <property type="nucleotide sequence ID" value="NZ_JACIEQ010000002.1"/>
</dbReference>
<proteinExistence type="predicted"/>
<dbReference type="SUPFAM" id="SSF51445">
    <property type="entry name" value="(Trans)glycosidases"/>
    <property type="match status" value="1"/>
</dbReference>
<feature type="domain" description="GTA TIM-barrel-like" evidence="1">
    <location>
        <begin position="440"/>
        <end position="736"/>
    </location>
</feature>
<dbReference type="Pfam" id="PF13550">
    <property type="entry name" value="Phage-tail_3"/>
    <property type="match status" value="1"/>
</dbReference>
<name>A0A840CD92_9RHOB</name>
<reference evidence="4" key="1">
    <citation type="submission" date="2020-08" db="EMBL/GenBank/DDBJ databases">
        <title>Genomic Encyclopedia of Type Strains, Phase IV (KMG-IV): sequencing the most valuable type-strain genomes for metagenomic binning, comparative biology and taxonomic classification.</title>
        <authorList>
            <person name="Goeker M."/>
        </authorList>
    </citation>
    <scope>NUCLEOTIDE SEQUENCE [LARGE SCALE GENOMIC DNA]</scope>
    <source>
        <strain evidence="4">DSM 105040</strain>
    </source>
</reference>
<dbReference type="Gene3D" id="3.20.20.80">
    <property type="entry name" value="Glycosidases"/>
    <property type="match status" value="1"/>
</dbReference>
<sequence length="1304" mass="138887">MATIILSAAGAAVGSAIGGSVLGLSGVVIGRAVGATLGNVIDQKLLGSGSAVVEAGKVDRFRITGASEGAPVKRSFGRNRLSGQVIWSSRFRERTATSGGSKGAPEVTEFSYSVSLAIAICEGEISRLGRIWADGVEIARDDVNMRVYTGSESQLADPKMEAVEGAGAVPAYRGLAYVVFEDLALQPYGNRVPQFSFEVVRPVDSDDPAAKNLAQLVSGVALIPGTGEYALATTPVHYGGGLGAGGSANVNSPSGKADFSTSLEMLTEELPGCGSTMLVVSWFGDDLRCGACTLRPKVEQTQTEGANMPWQVSSTLRAQAQAVPQQDGRAVYGGTPTDQSVYEAIAALKAAGKDVVFYPFILMDQLTGNSLTDPWTGAQGQPVLPWRGRITTSLAPGVAGTPDQSAAAEAEVAAFFGTAVPGDFTALPGTTVAYGGPAEWSYRRFILHYAHLCAAAGGVSAFCIGSEMRGLTQIRGANGSFPAVEALVALTADVRAILGPNVKITYAADWSEYFGYHPQDGSGDVYFHLDPLWAAPEIDVIGIDNYMPLSDWRDGVDHADAHWGSIYALEYLQSNIEGGEGYSWHYASDQAAAVQNRSPITDGAHGEDWVFRFKDIRNWWLNPHHDRIGGVRQATPTAWVPQSKPVWFTEYGCAAVDKGTNQPNRFVDPKSSESGLPNYSTGVRDEMIQQQYLRAVGDYWGDAARNPVSEIYGGPMIDMSYAHVWAWDARPFPQFPGNRALWSDGGNYARGHWLNGRASSQALAAVVREICGRSGVGAVDTSGLYGVVRGYSLDEINGARAELQPLMLAYGFDAVEREGTLTFRNRTGRVQAGIARETLAVSDGRGGDFEAIRAPEAETAGRVRLTFVEADADYETRSAEAIFPDDASMGVSVSGLPLVLTQAEGRVITERWLAESRVARDRARFALPPSRLPLGAGDVIGIETGAGEALYRIDRLEMAEARVIEAVRVEPDVYTPSDAAEERVSLTPFVAPVPVFPQFLDLPLLTGDEVAHAPHLAVTATPWPGSVAVYGAAQDDGYVLNISVSQPSVIGATETALYAAEPARWDRGPALRVRVYGGSLASATPAEVLNGANAAAIGDGSSGNWEVFQFAEALLVGPDTYELRMRLRGQAGSDGLMPDVWPVGSLFVALNGAPQQIDLAQNARALARHYRIGPAGRAHDDPSYSHAVEAFDGVGLRPYAPCHLRARRTGAGDLDLSWIRRTRIDGDSWISPDVPLGEAQEQYLIRVRDSGEAVLREVAVAAPNWSYGAAQQAGDGVAAPYFIDVAQVSERFGAGLFKRIIING</sequence>
<dbReference type="CDD" id="cd19607">
    <property type="entry name" value="GTA_TIM-barrel-like"/>
    <property type="match status" value="1"/>
</dbReference>
<keyword evidence="5" id="KW-1185">Reference proteome</keyword>
<gene>
    <name evidence="4" type="ORF">GGR17_001861</name>
</gene>
<dbReference type="InterPro" id="IPR025195">
    <property type="entry name" value="GTA_TIM_dom"/>
</dbReference>
<evidence type="ECO:0000313" key="4">
    <source>
        <dbReference type="EMBL" id="MBB4022052.1"/>
    </source>
</evidence>